<keyword evidence="3" id="KW-1185">Reference proteome</keyword>
<dbReference type="Proteomes" id="UP000322521">
    <property type="component" value="Unassembled WGS sequence"/>
</dbReference>
<reference evidence="2 3" key="1">
    <citation type="submission" date="2019-09" db="EMBL/GenBank/DDBJ databases">
        <title>Draft genome sequence of various Type strains from the CCUG.</title>
        <authorList>
            <person name="Pineiro-Iglesias B."/>
            <person name="Tunovic T."/>
            <person name="Unosson C."/>
            <person name="Inganas E."/>
            <person name="Ohlen M."/>
            <person name="Cardew S."/>
            <person name="Jensie-Markopoulos S."/>
            <person name="Salva-Serra F."/>
            <person name="Jaen-Luchoro D."/>
            <person name="Karlsson R."/>
            <person name="Svensson-Stadler L."/>
            <person name="Chun J."/>
            <person name="Moore E."/>
        </authorList>
    </citation>
    <scope>NUCLEOTIDE SEQUENCE [LARGE SCALE GENOMIC DNA]</scope>
    <source>
        <strain evidence="2 3">CCUG 56969T</strain>
    </source>
</reference>
<dbReference type="InterPro" id="IPR007685">
    <property type="entry name" value="RelA_SpoT"/>
</dbReference>
<evidence type="ECO:0000259" key="1">
    <source>
        <dbReference type="SMART" id="SM00954"/>
    </source>
</evidence>
<feature type="domain" description="RelA/SpoT" evidence="1">
    <location>
        <begin position="45"/>
        <end position="172"/>
    </location>
</feature>
<evidence type="ECO:0000313" key="3">
    <source>
        <dbReference type="Proteomes" id="UP000322521"/>
    </source>
</evidence>
<dbReference type="PANTHER" id="PTHR41773">
    <property type="entry name" value="GTP PYROPHOSPHATASE-RELATED"/>
    <property type="match status" value="1"/>
</dbReference>
<sequence>MKDSDEIIKEYSKDKAVYDSLEKVTNGLISTLLSNDSIDVHSITSRCKTVSSLRGKVNRPDKSYSSLKDITDIVGLRVTTYFSDHVDIISQIIENEFVVDRENSIDKRKAIEPDRFGYMSLHLVAEHADTRTNLPEYKKFKGIKFEIQIRTILQHAWAEIEHDIGYKSSSQVPVSLRRRFSRLSGLLELADEEFFGIRNEISAYKNELVDSIKSNPLSVNLDLDSIESFVSNNELVNELENEFSKVFNCPLTDSSRNMLSRFLNHMNSLDINTIHDLSDAYLQSQQYLVPFLEIWLMDPDGSKAKFPSVERGISLLYVCYITLALRDDEKYFQKFIENSKFGANIESKIKSTFSRLSVE</sequence>
<dbReference type="AlphaFoldDB" id="A0A5M9N5M7"/>
<accession>A0A5M9N5M7</accession>
<dbReference type="OrthoDB" id="9801824at2"/>
<dbReference type="RefSeq" id="WP_086716372.1">
    <property type="nucleotide sequence ID" value="NZ_AP025493.1"/>
</dbReference>
<dbReference type="GO" id="GO:0015969">
    <property type="term" value="P:guanosine tetraphosphate metabolic process"/>
    <property type="evidence" value="ECO:0007669"/>
    <property type="project" value="InterPro"/>
</dbReference>
<dbReference type="SUPFAM" id="SSF81301">
    <property type="entry name" value="Nucleotidyltransferase"/>
    <property type="match status" value="1"/>
</dbReference>
<dbReference type="Gene3D" id="3.30.460.10">
    <property type="entry name" value="Beta Polymerase, domain 2"/>
    <property type="match status" value="1"/>
</dbReference>
<dbReference type="SMART" id="SM00954">
    <property type="entry name" value="RelA_SpoT"/>
    <property type="match status" value="1"/>
</dbReference>
<comment type="caution">
    <text evidence="2">The sequence shown here is derived from an EMBL/GenBank/DDBJ whole genome shotgun (WGS) entry which is preliminary data.</text>
</comment>
<dbReference type="EMBL" id="VXJS01000036">
    <property type="protein sequence ID" value="KAA8663133.1"/>
    <property type="molecule type" value="Genomic_DNA"/>
</dbReference>
<name>A0A5M9N5M7_9VIBR</name>
<dbReference type="Gene3D" id="1.10.287.860">
    <property type="entry name" value="Nucleotidyltransferase"/>
    <property type="match status" value="1"/>
</dbReference>
<dbReference type="InterPro" id="IPR043519">
    <property type="entry name" value="NT_sf"/>
</dbReference>
<dbReference type="PANTHER" id="PTHR41773:SF1">
    <property type="entry name" value="RELA_SPOT DOMAIN-CONTAINING PROTEIN"/>
    <property type="match status" value="1"/>
</dbReference>
<evidence type="ECO:0000313" key="2">
    <source>
        <dbReference type="EMBL" id="KAA8663133.1"/>
    </source>
</evidence>
<dbReference type="Pfam" id="PF04607">
    <property type="entry name" value="RelA_SpoT"/>
    <property type="match status" value="1"/>
</dbReference>
<proteinExistence type="predicted"/>
<gene>
    <name evidence="2" type="ORF">F4W18_25690</name>
</gene>
<organism evidence="2 3">
    <name type="scientific">Vibrio gigantis</name>
    <dbReference type="NCBI Taxonomy" id="296199"/>
    <lineage>
        <taxon>Bacteria</taxon>
        <taxon>Pseudomonadati</taxon>
        <taxon>Pseudomonadota</taxon>
        <taxon>Gammaproteobacteria</taxon>
        <taxon>Vibrionales</taxon>
        <taxon>Vibrionaceae</taxon>
        <taxon>Vibrio</taxon>
    </lineage>
</organism>
<dbReference type="CDD" id="cd05399">
    <property type="entry name" value="NT_Rel-Spo_like"/>
    <property type="match status" value="1"/>
</dbReference>
<protein>
    <recommendedName>
        <fullName evidence="1">RelA/SpoT domain-containing protein</fullName>
    </recommendedName>
</protein>